<dbReference type="InterPro" id="IPR050407">
    <property type="entry name" value="Geranylgeranyl_reductase"/>
</dbReference>
<proteinExistence type="predicted"/>
<name>A0A1C4E1C0_9BACT</name>
<reference evidence="2 3" key="1">
    <citation type="submission" date="2016-08" db="EMBL/GenBank/DDBJ databases">
        <authorList>
            <person name="Seilhamer J.J."/>
        </authorList>
    </citation>
    <scope>NUCLEOTIDE SEQUENCE [LARGE SCALE GENOMIC DNA]</scope>
    <source>
        <strain evidence="2 3">A37T2</strain>
    </source>
</reference>
<dbReference type="InterPro" id="IPR036188">
    <property type="entry name" value="FAD/NAD-bd_sf"/>
</dbReference>
<evidence type="ECO:0000313" key="2">
    <source>
        <dbReference type="EMBL" id="SCC37301.1"/>
    </source>
</evidence>
<dbReference type="STRING" id="1335309.GA0116948_10721"/>
<dbReference type="AlphaFoldDB" id="A0A1C4E1C0"/>
<dbReference type="InterPro" id="IPR002938">
    <property type="entry name" value="FAD-bd"/>
</dbReference>
<dbReference type="Pfam" id="PF01494">
    <property type="entry name" value="FAD_binding_3"/>
    <property type="match status" value="1"/>
</dbReference>
<protein>
    <submittedName>
        <fullName evidence="2">Dehydrogenase (Flavoprotein)</fullName>
    </submittedName>
</protein>
<dbReference type="EMBL" id="FMAR01000007">
    <property type="protein sequence ID" value="SCC37301.1"/>
    <property type="molecule type" value="Genomic_DNA"/>
</dbReference>
<dbReference type="PANTHER" id="PTHR42685">
    <property type="entry name" value="GERANYLGERANYL DIPHOSPHATE REDUCTASE"/>
    <property type="match status" value="1"/>
</dbReference>
<feature type="domain" description="FAD-binding" evidence="1">
    <location>
        <begin position="8"/>
        <end position="133"/>
    </location>
</feature>
<dbReference type="Gene3D" id="3.50.50.60">
    <property type="entry name" value="FAD/NAD(P)-binding domain"/>
    <property type="match status" value="1"/>
</dbReference>
<dbReference type="OrthoDB" id="1142316at2"/>
<dbReference type="SUPFAM" id="SSF51905">
    <property type="entry name" value="FAD/NAD(P)-binding domain"/>
    <property type="match status" value="1"/>
</dbReference>
<dbReference type="RefSeq" id="WP_089712194.1">
    <property type="nucleotide sequence ID" value="NZ_FMAR01000007.1"/>
</dbReference>
<accession>A0A1C4E1C0</accession>
<dbReference type="Proteomes" id="UP000242818">
    <property type="component" value="Unassembled WGS sequence"/>
</dbReference>
<dbReference type="GO" id="GO:0071949">
    <property type="term" value="F:FAD binding"/>
    <property type="evidence" value="ECO:0007669"/>
    <property type="project" value="InterPro"/>
</dbReference>
<dbReference type="PRINTS" id="PR00420">
    <property type="entry name" value="RNGMNOXGNASE"/>
</dbReference>
<evidence type="ECO:0000313" key="3">
    <source>
        <dbReference type="Proteomes" id="UP000242818"/>
    </source>
</evidence>
<gene>
    <name evidence="2" type="ORF">GA0116948_10721</name>
</gene>
<organism evidence="2 3">
    <name type="scientific">Chitinophaga costaii</name>
    <dbReference type="NCBI Taxonomy" id="1335309"/>
    <lineage>
        <taxon>Bacteria</taxon>
        <taxon>Pseudomonadati</taxon>
        <taxon>Bacteroidota</taxon>
        <taxon>Chitinophagia</taxon>
        <taxon>Chitinophagales</taxon>
        <taxon>Chitinophagaceae</taxon>
        <taxon>Chitinophaga</taxon>
    </lineage>
</organism>
<evidence type="ECO:0000259" key="1">
    <source>
        <dbReference type="Pfam" id="PF01494"/>
    </source>
</evidence>
<sequence>MKAISSTYDVIIIGGGLAGLALAIRLGQTAVKVLVIEKEDYPRHKVCGEYISLESQPFLESLGLPLSQMALPAIRQLQVTDVQGRIVAAPLHPGGFGISRYTLDAALAQLAVESGCTLLTHTRADEVISERDQCTVTAGGKVYTARVACGTWGKRSNLDVKWQRPFIRTPRKPLNNYVGIKYHIRYPWPPSLIALHNFKDGYGGISAIEDGKCCLCYLTRASQLQKAGSIRQMEQDILFQNPALKKIFQEAEFLWEQPVTISQISFQQKEQVYDHVLLLGDAAGLIAPLCGNGMSMAFHAAKLAAGIIPAFLSGHITRAQMETQYQQLWKRQFSRRLSVGRLLQGNFGRNKITSLFLRSMQLLPFLKKALIKNTFGPTF</sequence>
<keyword evidence="3" id="KW-1185">Reference proteome</keyword>
<dbReference type="PANTHER" id="PTHR42685:SF22">
    <property type="entry name" value="CONDITIONED MEDIUM FACTOR RECEPTOR 1"/>
    <property type="match status" value="1"/>
</dbReference>